<dbReference type="Proteomes" id="UP000863257">
    <property type="component" value="Unassembled WGS sequence"/>
</dbReference>
<reference evidence="8" key="1">
    <citation type="journal article" date="2018" name="Genome Biol.">
        <title>SKESA: strategic k-mer extension for scrupulous assemblies.</title>
        <authorList>
            <person name="Souvorov A."/>
            <person name="Agarwala R."/>
            <person name="Lipman D.J."/>
        </authorList>
    </citation>
    <scope>NUCLEOTIDE SEQUENCE</scope>
    <source>
        <strain evidence="8">BCW_3452</strain>
    </source>
</reference>
<dbReference type="InterPro" id="IPR042196">
    <property type="entry name" value="FHIPEP_4"/>
</dbReference>
<keyword evidence="5 7" id="KW-1133">Transmembrane helix</keyword>
<dbReference type="Gene3D" id="1.10.8.540">
    <property type="entry name" value="FHIPEP family, domain 3"/>
    <property type="match status" value="1"/>
</dbReference>
<comment type="caution">
    <text evidence="8">The sequence shown here is derived from an EMBL/GenBank/DDBJ whole genome shotgun (WGS) entry which is preliminary data.</text>
</comment>
<protein>
    <submittedName>
        <fullName evidence="8">Flagellar type III secretion system protein FlhA</fullName>
    </submittedName>
</protein>
<keyword evidence="6 7" id="KW-0472">Membrane</keyword>
<dbReference type="InterPro" id="IPR001712">
    <property type="entry name" value="T3SS_FHIPEP"/>
</dbReference>
<comment type="subcellular location">
    <subcellularLocation>
        <location evidence="1">Cell membrane</location>
        <topology evidence="1">Multi-pass membrane protein</topology>
    </subcellularLocation>
</comment>
<dbReference type="PANTHER" id="PTHR30161:SF1">
    <property type="entry name" value="FLAGELLAR BIOSYNTHESIS PROTEIN FLHA-RELATED"/>
    <property type="match status" value="1"/>
</dbReference>
<dbReference type="GO" id="GO:0009306">
    <property type="term" value="P:protein secretion"/>
    <property type="evidence" value="ECO:0007669"/>
    <property type="project" value="InterPro"/>
</dbReference>
<feature type="transmembrane region" description="Helical" evidence="7">
    <location>
        <begin position="65"/>
        <end position="86"/>
    </location>
</feature>
<dbReference type="Pfam" id="PF00771">
    <property type="entry name" value="FHIPEP"/>
    <property type="match status" value="1"/>
</dbReference>
<keyword evidence="8" id="KW-0966">Cell projection</keyword>
<evidence type="ECO:0000256" key="7">
    <source>
        <dbReference type="SAM" id="Phobius"/>
    </source>
</evidence>
<evidence type="ECO:0000256" key="2">
    <source>
        <dbReference type="ARBA" id="ARBA00008835"/>
    </source>
</evidence>
<reference evidence="8" key="2">
    <citation type="submission" date="2019-01" db="EMBL/GenBank/DDBJ databases">
        <authorList>
            <consortium name="NCBI Pathogen Detection Project"/>
        </authorList>
    </citation>
    <scope>NUCLEOTIDE SEQUENCE</scope>
    <source>
        <strain evidence="8">BCW_3452</strain>
    </source>
</reference>
<dbReference type="InterPro" id="IPR042194">
    <property type="entry name" value="FHIPEP_1"/>
</dbReference>
<feature type="transmembrane region" description="Helical" evidence="7">
    <location>
        <begin position="35"/>
        <end position="53"/>
    </location>
</feature>
<dbReference type="GO" id="GO:0005886">
    <property type="term" value="C:plasma membrane"/>
    <property type="evidence" value="ECO:0007669"/>
    <property type="project" value="UniProtKB-SubCell"/>
</dbReference>
<evidence type="ECO:0000313" key="8">
    <source>
        <dbReference type="EMBL" id="HAS8540953.1"/>
    </source>
</evidence>
<accession>A0A8H9TFP2</accession>
<dbReference type="PRINTS" id="PR00949">
    <property type="entry name" value="TYPE3IMAPROT"/>
</dbReference>
<keyword evidence="8" id="KW-0282">Flagellum</keyword>
<evidence type="ECO:0000256" key="3">
    <source>
        <dbReference type="ARBA" id="ARBA00022475"/>
    </source>
</evidence>
<evidence type="ECO:0000256" key="6">
    <source>
        <dbReference type="ARBA" id="ARBA00023136"/>
    </source>
</evidence>
<keyword evidence="4 7" id="KW-0812">Transmembrane</keyword>
<organism evidence="8">
    <name type="scientific">Vibrio vulnificus</name>
    <dbReference type="NCBI Taxonomy" id="672"/>
    <lineage>
        <taxon>Bacteria</taxon>
        <taxon>Pseudomonadati</taxon>
        <taxon>Pseudomonadota</taxon>
        <taxon>Gammaproteobacteria</taxon>
        <taxon>Vibrionales</taxon>
        <taxon>Vibrionaceae</taxon>
        <taxon>Vibrio</taxon>
    </lineage>
</organism>
<keyword evidence="8" id="KW-0969">Cilium</keyword>
<comment type="similarity">
    <text evidence="2">Belongs to the FHIPEP (flagella/HR/invasion proteins export pore) family.</text>
</comment>
<evidence type="ECO:0000256" key="4">
    <source>
        <dbReference type="ARBA" id="ARBA00022692"/>
    </source>
</evidence>
<proteinExistence type="inferred from homology"/>
<dbReference type="GO" id="GO:0044780">
    <property type="term" value="P:bacterial-type flagellum assembly"/>
    <property type="evidence" value="ECO:0007669"/>
    <property type="project" value="TreeGrafter"/>
</dbReference>
<feature type="transmembrane region" description="Helical" evidence="7">
    <location>
        <begin position="106"/>
        <end position="129"/>
    </location>
</feature>
<feature type="transmembrane region" description="Helical" evidence="7">
    <location>
        <begin position="240"/>
        <end position="258"/>
    </location>
</feature>
<dbReference type="InterPro" id="IPR025505">
    <property type="entry name" value="FHIPEP_CS"/>
</dbReference>
<evidence type="ECO:0000256" key="5">
    <source>
        <dbReference type="ARBA" id="ARBA00022989"/>
    </source>
</evidence>
<dbReference type="PIRSF" id="PIRSF005419">
    <property type="entry name" value="FlhA"/>
    <property type="match status" value="1"/>
</dbReference>
<dbReference type="PANTHER" id="PTHR30161">
    <property type="entry name" value="FLAGELLAR EXPORT PROTEIN, MEMBRANE FLHA SUBUNIT-RELATED"/>
    <property type="match status" value="1"/>
</dbReference>
<dbReference type="EMBL" id="DACRBY010000017">
    <property type="protein sequence ID" value="HAS8540953.1"/>
    <property type="molecule type" value="Genomic_DNA"/>
</dbReference>
<gene>
    <name evidence="8" type="primary">flhA</name>
    <name evidence="8" type="ORF">I7730_14275</name>
</gene>
<dbReference type="Gene3D" id="3.40.50.12790">
    <property type="entry name" value="FHIPEP family, domain 4"/>
    <property type="match status" value="1"/>
</dbReference>
<feature type="transmembrane region" description="Helical" evidence="7">
    <location>
        <begin position="12"/>
        <end position="29"/>
    </location>
</feature>
<dbReference type="Gene3D" id="3.40.30.60">
    <property type="entry name" value="FHIPEP family, domain 1"/>
    <property type="match status" value="1"/>
</dbReference>
<dbReference type="AlphaFoldDB" id="A0A8H9TFP2"/>
<feature type="transmembrane region" description="Helical" evidence="7">
    <location>
        <begin position="198"/>
        <end position="220"/>
    </location>
</feature>
<name>A0A8H9TFP2_VIBVL</name>
<dbReference type="InterPro" id="IPR042193">
    <property type="entry name" value="FHIPEP_3"/>
</dbReference>
<sequence>MFNFKNLSKGIGVPFMVLLILGMFVVPLAPPVIDALFVVNIVIALVILMAAVFSDKPLDFSSFPTVLLVATVMRLALNVASTRVILMNGHNGTGSSGKIIQAFGEFVIGGMFVVGAIVFAIITIINIMVVSKGTERVSEVSARFTLDALPGKQMAIDADLATGAITQEEATEARSNLAKEAQFYGSMDGVTKFVKGDAFAGILILAINICGGIAIGSLQMGMSFSEAISTYSILSIGDGLVAILPSILISLATAIIVTKINGDEPLLKSLDTQLANNPVALRMAAIILVVFGLIPNMPLLLFWVVAGTLFFFAEKAEKNTFSNGDCGAEVNELEHQEDMNKSTPVVSLADIEEHPLITIEMGYQVDYLLKRDVDNLDSAIVGMRKELSSEYGVLIGPVCYRNNHELDGDEYRILIKGIEKARSFSRSNLMVAIPESNSLAEVIGEPFVEPIYGTEAKWIQEKDVAQAETLGYIVMSPVTVLQQHLRAVIENNLSSMISMDNLQHLVDKVAEHNSKLVSVAMASDRSLIDLLWVVKQLLEEKVPIVQLGLVLEALSEVQGQPISPMQLLTNVRLKLSPYINKSILEQIPPKSPLSIITIDGPIEQALSAGLQPNGAIYLEDEIRMHLISQVHNCVKSLTEMEVPTVFVTTPQLRKPLFHMFKGSSPYAAESLYVLDYSELDNSVQLEMSMKIS</sequence>
<feature type="transmembrane region" description="Helical" evidence="7">
    <location>
        <begin position="279"/>
        <end position="312"/>
    </location>
</feature>
<keyword evidence="3" id="KW-1003">Cell membrane</keyword>
<dbReference type="PROSITE" id="PS00994">
    <property type="entry name" value="FHIPEP"/>
    <property type="match status" value="1"/>
</dbReference>
<evidence type="ECO:0000256" key="1">
    <source>
        <dbReference type="ARBA" id="ARBA00004651"/>
    </source>
</evidence>